<evidence type="ECO:0000256" key="1">
    <source>
        <dbReference type="SAM" id="MobiDB-lite"/>
    </source>
</evidence>
<dbReference type="RefSeq" id="XP_066087391.1">
    <property type="nucleotide sequence ID" value="XM_066231294.1"/>
</dbReference>
<proteinExistence type="predicted"/>
<accession>A0AAX4KT70</accession>
<dbReference type="AlphaFoldDB" id="A0AAX4KT70"/>
<feature type="compositionally biased region" description="Polar residues" evidence="1">
    <location>
        <begin position="8"/>
        <end position="32"/>
    </location>
</feature>
<reference evidence="2 3" key="1">
    <citation type="submission" date="2024-01" db="EMBL/GenBank/DDBJ databases">
        <title>Comparative genomics of Cryptococcus and Kwoniella reveals pathogenesis evolution and contrasting modes of karyotype evolution via chromosome fusion or intercentromeric recombination.</title>
        <authorList>
            <person name="Coelho M.A."/>
            <person name="David-Palma M."/>
            <person name="Shea T."/>
            <person name="Bowers K."/>
            <person name="McGinley-Smith S."/>
            <person name="Mohammad A.W."/>
            <person name="Gnirke A."/>
            <person name="Yurkov A.M."/>
            <person name="Nowrousian M."/>
            <person name="Sun S."/>
            <person name="Cuomo C.A."/>
            <person name="Heitman J."/>
        </authorList>
    </citation>
    <scope>NUCLEOTIDE SEQUENCE [LARGE SCALE GENOMIC DNA]</scope>
    <source>
        <strain evidence="2 3">PYCC6329</strain>
    </source>
</reference>
<evidence type="ECO:0000313" key="3">
    <source>
        <dbReference type="Proteomes" id="UP001358614"/>
    </source>
</evidence>
<gene>
    <name evidence="2" type="ORF">V865_007548</name>
</gene>
<dbReference type="EMBL" id="CP144090">
    <property type="protein sequence ID" value="WWD09424.1"/>
    <property type="molecule type" value="Genomic_DNA"/>
</dbReference>
<evidence type="ECO:0000313" key="2">
    <source>
        <dbReference type="EMBL" id="WWD09424.1"/>
    </source>
</evidence>
<keyword evidence="3" id="KW-1185">Reference proteome</keyword>
<sequence length="108" mass="11929">MNYDNDDCSTAYSPSQNTLQTESGGGISTNLNVKGVPGTGQDQDNSDAGSFWSVTSSEAINLNAREPIHIAEDTKIKMGLGHDYDWEDQVYYPPETMIVVEHDIWTNK</sequence>
<dbReference type="GeneID" id="91106349"/>
<dbReference type="KEGG" id="ker:91106349"/>
<feature type="region of interest" description="Disordered" evidence="1">
    <location>
        <begin position="1"/>
        <end position="51"/>
    </location>
</feature>
<organism evidence="2 3">
    <name type="scientific">Kwoniella europaea PYCC6329</name>
    <dbReference type="NCBI Taxonomy" id="1423913"/>
    <lineage>
        <taxon>Eukaryota</taxon>
        <taxon>Fungi</taxon>
        <taxon>Dikarya</taxon>
        <taxon>Basidiomycota</taxon>
        <taxon>Agaricomycotina</taxon>
        <taxon>Tremellomycetes</taxon>
        <taxon>Tremellales</taxon>
        <taxon>Cryptococcaceae</taxon>
        <taxon>Kwoniella</taxon>
    </lineage>
</organism>
<name>A0AAX4KT70_9TREE</name>
<feature type="compositionally biased region" description="Polar residues" evidence="1">
    <location>
        <begin position="40"/>
        <end position="51"/>
    </location>
</feature>
<dbReference type="Proteomes" id="UP001358614">
    <property type="component" value="Chromosome 2"/>
</dbReference>
<protein>
    <submittedName>
        <fullName evidence="2">Uncharacterized protein</fullName>
    </submittedName>
</protein>